<reference evidence="2" key="1">
    <citation type="journal article" date="2019" name="Int. J. Syst. Evol. Microbiol.">
        <title>The Global Catalogue of Microorganisms (GCM) 10K type strain sequencing project: providing services to taxonomists for standard genome sequencing and annotation.</title>
        <authorList>
            <consortium name="The Broad Institute Genomics Platform"/>
            <consortium name="The Broad Institute Genome Sequencing Center for Infectious Disease"/>
            <person name="Wu L."/>
            <person name="Ma J."/>
        </authorList>
    </citation>
    <scope>NUCLEOTIDE SEQUENCE [LARGE SCALE GENOMIC DNA]</scope>
    <source>
        <strain evidence="2">JCM 3053</strain>
    </source>
</reference>
<keyword evidence="2" id="KW-1185">Reference proteome</keyword>
<evidence type="ECO:0000313" key="2">
    <source>
        <dbReference type="Proteomes" id="UP001501474"/>
    </source>
</evidence>
<evidence type="ECO:0000313" key="1">
    <source>
        <dbReference type="EMBL" id="GAA2219263.1"/>
    </source>
</evidence>
<dbReference type="EMBL" id="BAAART010000010">
    <property type="protein sequence ID" value="GAA2219263.1"/>
    <property type="molecule type" value="Genomic_DNA"/>
</dbReference>
<accession>A0ABP5PYI3</accession>
<dbReference type="InterPro" id="IPR027417">
    <property type="entry name" value="P-loop_NTPase"/>
</dbReference>
<sequence length="272" mass="29750">MRAAVVGIDGTGKTTVLRRMRERGDVAVVHAIRAHDDPHSPYAALSRALAGASAAADALGRVQLKLAVLYLQLCLYGPTERRALRQGRILISDRHPLIDPLAYLPMFVRADREDAPDADVEAFWRGQEPRAAGAVRDWLVARTGRADPRPLGTGLLRRATGPPQDVLDHFSRSCGVSLPHAVVLLDLPVEDALARTRDRRGGGELHETADLLSLVRQHYETALAWLARARPEVAVHRVDCRGRTAAEVTEAVREAVGSTAVRIRTRGDDDRC</sequence>
<dbReference type="Proteomes" id="UP001501474">
    <property type="component" value="Unassembled WGS sequence"/>
</dbReference>
<organism evidence="1 2">
    <name type="scientific">Streptomyces indiaensis</name>
    <dbReference type="NCBI Taxonomy" id="284033"/>
    <lineage>
        <taxon>Bacteria</taxon>
        <taxon>Bacillati</taxon>
        <taxon>Actinomycetota</taxon>
        <taxon>Actinomycetes</taxon>
        <taxon>Kitasatosporales</taxon>
        <taxon>Streptomycetaceae</taxon>
        <taxon>Streptomyces</taxon>
    </lineage>
</organism>
<gene>
    <name evidence="1" type="ORF">GCM10010104_05660</name>
</gene>
<dbReference type="SUPFAM" id="SSF52540">
    <property type="entry name" value="P-loop containing nucleoside triphosphate hydrolases"/>
    <property type="match status" value="1"/>
</dbReference>
<name>A0ABP5PYI3_9ACTN</name>
<dbReference type="Gene3D" id="3.40.50.300">
    <property type="entry name" value="P-loop containing nucleotide triphosphate hydrolases"/>
    <property type="match status" value="2"/>
</dbReference>
<proteinExistence type="predicted"/>
<dbReference type="RefSeq" id="WP_234848036.1">
    <property type="nucleotide sequence ID" value="NZ_BAAART010000010.1"/>
</dbReference>
<evidence type="ECO:0008006" key="3">
    <source>
        <dbReference type="Google" id="ProtNLM"/>
    </source>
</evidence>
<protein>
    <recommendedName>
        <fullName evidence="3">Thymidylate kinase</fullName>
    </recommendedName>
</protein>
<comment type="caution">
    <text evidence="1">The sequence shown here is derived from an EMBL/GenBank/DDBJ whole genome shotgun (WGS) entry which is preliminary data.</text>
</comment>